<dbReference type="GeneID" id="83197553"/>
<evidence type="ECO:0000313" key="6">
    <source>
        <dbReference type="EMBL" id="KAJ5245970.1"/>
    </source>
</evidence>
<protein>
    <recommendedName>
        <fullName evidence="5">Zn(2)-C6 fungal-type domain-containing protein</fullName>
    </recommendedName>
</protein>
<name>A0A9W9PFU8_9EURO</name>
<dbReference type="Proteomes" id="UP001150941">
    <property type="component" value="Unassembled WGS sequence"/>
</dbReference>
<dbReference type="RefSeq" id="XP_058333391.1">
    <property type="nucleotide sequence ID" value="XM_058470250.1"/>
</dbReference>
<reference evidence="6" key="1">
    <citation type="submission" date="2022-11" db="EMBL/GenBank/DDBJ databases">
        <authorList>
            <person name="Petersen C."/>
        </authorList>
    </citation>
    <scope>NUCLEOTIDE SEQUENCE</scope>
    <source>
        <strain evidence="6">IBT 19713</strain>
    </source>
</reference>
<dbReference type="GO" id="GO:0003677">
    <property type="term" value="F:DNA binding"/>
    <property type="evidence" value="ECO:0007669"/>
    <property type="project" value="UniProtKB-KW"/>
</dbReference>
<keyword evidence="7" id="KW-1185">Reference proteome</keyword>
<evidence type="ECO:0000259" key="5">
    <source>
        <dbReference type="PROSITE" id="PS50048"/>
    </source>
</evidence>
<dbReference type="EMBL" id="JAPQKS010000002">
    <property type="protein sequence ID" value="KAJ5245970.1"/>
    <property type="molecule type" value="Genomic_DNA"/>
</dbReference>
<keyword evidence="4" id="KW-0539">Nucleus</keyword>
<dbReference type="CDD" id="cd00067">
    <property type="entry name" value="GAL4"/>
    <property type="match status" value="1"/>
</dbReference>
<dbReference type="PANTHER" id="PTHR38111">
    <property type="entry name" value="ZN(2)-C6 FUNGAL-TYPE DOMAIN-CONTAINING PROTEIN-RELATED"/>
    <property type="match status" value="1"/>
</dbReference>
<dbReference type="SMART" id="SM00066">
    <property type="entry name" value="GAL4"/>
    <property type="match status" value="1"/>
</dbReference>
<evidence type="ECO:0000313" key="7">
    <source>
        <dbReference type="Proteomes" id="UP001150941"/>
    </source>
</evidence>
<dbReference type="Gene3D" id="4.10.240.10">
    <property type="entry name" value="Zn(2)-C6 fungal-type DNA-binding domain"/>
    <property type="match status" value="1"/>
</dbReference>
<feature type="domain" description="Zn(2)-C6 fungal-type" evidence="5">
    <location>
        <begin position="10"/>
        <end position="38"/>
    </location>
</feature>
<keyword evidence="2" id="KW-0238">DNA-binding</keyword>
<dbReference type="PROSITE" id="PS50048">
    <property type="entry name" value="ZN2_CY6_FUNGAL_2"/>
    <property type="match status" value="1"/>
</dbReference>
<accession>A0A9W9PFU8</accession>
<dbReference type="InterPro" id="IPR053178">
    <property type="entry name" value="Osmoadaptation_assoc"/>
</dbReference>
<dbReference type="Pfam" id="PF00172">
    <property type="entry name" value="Zn_clus"/>
    <property type="match status" value="1"/>
</dbReference>
<dbReference type="GO" id="GO:0008270">
    <property type="term" value="F:zinc ion binding"/>
    <property type="evidence" value="ECO:0007669"/>
    <property type="project" value="InterPro"/>
</dbReference>
<evidence type="ECO:0000256" key="1">
    <source>
        <dbReference type="ARBA" id="ARBA00023015"/>
    </source>
</evidence>
<dbReference type="OrthoDB" id="4491390at2759"/>
<reference evidence="6" key="2">
    <citation type="journal article" date="2023" name="IMA Fungus">
        <title>Comparative genomic study of the Penicillium genus elucidates a diverse pangenome and 15 lateral gene transfer events.</title>
        <authorList>
            <person name="Petersen C."/>
            <person name="Sorensen T."/>
            <person name="Nielsen M.R."/>
            <person name="Sondergaard T.E."/>
            <person name="Sorensen J.L."/>
            <person name="Fitzpatrick D.A."/>
            <person name="Frisvad J.C."/>
            <person name="Nielsen K.L."/>
        </authorList>
    </citation>
    <scope>NUCLEOTIDE SEQUENCE</scope>
    <source>
        <strain evidence="6">IBT 19713</strain>
    </source>
</reference>
<keyword evidence="3" id="KW-0804">Transcription</keyword>
<dbReference type="SUPFAM" id="SSF57701">
    <property type="entry name" value="Zn2/Cys6 DNA-binding domain"/>
    <property type="match status" value="1"/>
</dbReference>
<dbReference type="InterPro" id="IPR036864">
    <property type="entry name" value="Zn2-C6_fun-type_DNA-bd_sf"/>
</dbReference>
<proteinExistence type="predicted"/>
<gene>
    <name evidence="6" type="ORF">N7468_000953</name>
</gene>
<dbReference type="GO" id="GO:0000981">
    <property type="term" value="F:DNA-binding transcription factor activity, RNA polymerase II-specific"/>
    <property type="evidence" value="ECO:0007669"/>
    <property type="project" value="InterPro"/>
</dbReference>
<dbReference type="InterPro" id="IPR001138">
    <property type="entry name" value="Zn2Cys6_DnaBD"/>
</dbReference>
<dbReference type="PANTHER" id="PTHR38111:SF11">
    <property type="entry name" value="TRANSCRIPTION FACTOR DOMAIN-CONTAINING PROTEIN-RELATED"/>
    <property type="match status" value="1"/>
</dbReference>
<comment type="caution">
    <text evidence="6">The sequence shown here is derived from an EMBL/GenBank/DDBJ whole genome shotgun (WGS) entry which is preliminary data.</text>
</comment>
<keyword evidence="1" id="KW-0805">Transcription regulation</keyword>
<organism evidence="6 7">
    <name type="scientific">Penicillium chermesinum</name>
    <dbReference type="NCBI Taxonomy" id="63820"/>
    <lineage>
        <taxon>Eukaryota</taxon>
        <taxon>Fungi</taxon>
        <taxon>Dikarya</taxon>
        <taxon>Ascomycota</taxon>
        <taxon>Pezizomycotina</taxon>
        <taxon>Eurotiomycetes</taxon>
        <taxon>Eurotiomycetidae</taxon>
        <taxon>Eurotiales</taxon>
        <taxon>Aspergillaceae</taxon>
        <taxon>Penicillium</taxon>
    </lineage>
</organism>
<sequence>MGGAPGRSNGCDTCVRRKVKCDLQRPQCARCLRGGHRCGGYERTRKFIHTFAEPQQGFGGNSAQYRRESTLAVVNVNAQIRSQLFSLFVDSYVPSQPTGRVNWRCHRAANVLEDFPPLMGGENSQLLDRAVMALATGFVGRKFGDQRLTRQGIVLYNNSIQAFTKLISRSGLPVQEVLCANIAFQLYEVINCTYGFAGWMAHVQGANAVIAHNLRNLENNQLSSLMLREMKLSNIFHAIGKSRSALDSFPMWKSVSPADDQPMEQIIDILMECTGLVEDTSNIQSENDARRIVESGQRINKKIADWYESFETNALGRLYTRMSTRSDKRPNTRPIFPERYEFATVEVAESHMLYWAASLMIQTLLYEFERQREDSRDEYSHQASQSNVEAHRTSATFLGGAKFYAGQICHGVGYFPTTAYAYSGWA</sequence>
<evidence type="ECO:0000256" key="4">
    <source>
        <dbReference type="ARBA" id="ARBA00023242"/>
    </source>
</evidence>
<evidence type="ECO:0000256" key="2">
    <source>
        <dbReference type="ARBA" id="ARBA00023125"/>
    </source>
</evidence>
<evidence type="ECO:0000256" key="3">
    <source>
        <dbReference type="ARBA" id="ARBA00023163"/>
    </source>
</evidence>
<dbReference type="AlphaFoldDB" id="A0A9W9PFU8"/>